<feature type="transmembrane region" description="Helical" evidence="7">
    <location>
        <begin position="406"/>
        <end position="423"/>
    </location>
</feature>
<dbReference type="Pfam" id="PF07690">
    <property type="entry name" value="MFS_1"/>
    <property type="match status" value="1"/>
</dbReference>
<accession>A0A7D5D7S9</accession>
<evidence type="ECO:0000256" key="6">
    <source>
        <dbReference type="ARBA" id="ARBA00023136"/>
    </source>
</evidence>
<dbReference type="CDD" id="cd17319">
    <property type="entry name" value="MFS_ExuT_GudP_like"/>
    <property type="match status" value="1"/>
</dbReference>
<feature type="transmembrane region" description="Helical" evidence="7">
    <location>
        <begin position="340"/>
        <end position="360"/>
    </location>
</feature>
<dbReference type="InterPro" id="IPR036259">
    <property type="entry name" value="MFS_trans_sf"/>
</dbReference>
<dbReference type="Proteomes" id="UP000509568">
    <property type="component" value="Chromosome"/>
</dbReference>
<feature type="domain" description="Major facilitator superfamily (MFS) profile" evidence="8">
    <location>
        <begin position="24"/>
        <end position="430"/>
    </location>
</feature>
<dbReference type="FunFam" id="1.20.1250.20:FF:000018">
    <property type="entry name" value="MFS transporter permease"/>
    <property type="match status" value="1"/>
</dbReference>
<keyword evidence="2" id="KW-0813">Transport</keyword>
<evidence type="ECO:0000256" key="4">
    <source>
        <dbReference type="ARBA" id="ARBA00022797"/>
    </source>
</evidence>
<keyword evidence="10" id="KW-1185">Reference proteome</keyword>
<dbReference type="Gene3D" id="1.20.1250.20">
    <property type="entry name" value="MFS general substrate transporter like domains"/>
    <property type="match status" value="2"/>
</dbReference>
<evidence type="ECO:0000313" key="9">
    <source>
        <dbReference type="EMBL" id="QKZ04933.1"/>
    </source>
</evidence>
<protein>
    <submittedName>
        <fullName evidence="9">MFS transporter</fullName>
    </submittedName>
</protein>
<dbReference type="RefSeq" id="WP_176570940.1">
    <property type="nucleotide sequence ID" value="NZ_CP056030.1"/>
</dbReference>
<dbReference type="GO" id="GO:0005886">
    <property type="term" value="C:plasma membrane"/>
    <property type="evidence" value="ECO:0007669"/>
    <property type="project" value="TreeGrafter"/>
</dbReference>
<evidence type="ECO:0000256" key="7">
    <source>
        <dbReference type="SAM" id="Phobius"/>
    </source>
</evidence>
<feature type="transmembrane region" description="Helical" evidence="7">
    <location>
        <begin position="150"/>
        <end position="171"/>
    </location>
</feature>
<feature type="transmembrane region" description="Helical" evidence="7">
    <location>
        <begin position="249"/>
        <end position="271"/>
    </location>
</feature>
<dbReference type="InterPro" id="IPR011701">
    <property type="entry name" value="MFS"/>
</dbReference>
<feature type="transmembrane region" description="Helical" evidence="7">
    <location>
        <begin position="58"/>
        <end position="78"/>
    </location>
</feature>
<organism evidence="9 10">
    <name type="scientific">Pseudomonas eucalypticola</name>
    <dbReference type="NCBI Taxonomy" id="2599595"/>
    <lineage>
        <taxon>Bacteria</taxon>
        <taxon>Pseudomonadati</taxon>
        <taxon>Pseudomonadota</taxon>
        <taxon>Gammaproteobacteria</taxon>
        <taxon>Pseudomonadales</taxon>
        <taxon>Pseudomonadaceae</taxon>
        <taxon>Pseudomonas</taxon>
    </lineage>
</organism>
<dbReference type="EMBL" id="CP056030">
    <property type="protein sequence ID" value="QKZ04933.1"/>
    <property type="molecule type" value="Genomic_DNA"/>
</dbReference>
<dbReference type="GO" id="GO:0022857">
    <property type="term" value="F:transmembrane transporter activity"/>
    <property type="evidence" value="ECO:0007669"/>
    <property type="project" value="InterPro"/>
</dbReference>
<keyword evidence="5 7" id="KW-1133">Transmembrane helix</keyword>
<gene>
    <name evidence="9" type="ORF">HWQ56_14515</name>
</gene>
<feature type="transmembrane region" description="Helical" evidence="7">
    <location>
        <begin position="90"/>
        <end position="108"/>
    </location>
</feature>
<feature type="transmembrane region" description="Helical" evidence="7">
    <location>
        <begin position="21"/>
        <end position="38"/>
    </location>
</feature>
<feature type="transmembrane region" description="Helical" evidence="7">
    <location>
        <begin position="114"/>
        <end position="138"/>
    </location>
</feature>
<comment type="subcellular location">
    <subcellularLocation>
        <location evidence="1">Membrane</location>
        <topology evidence="1">Multi-pass membrane protein</topology>
    </subcellularLocation>
</comment>
<evidence type="ECO:0000256" key="3">
    <source>
        <dbReference type="ARBA" id="ARBA00022692"/>
    </source>
</evidence>
<dbReference type="SUPFAM" id="SSF103473">
    <property type="entry name" value="MFS general substrate transporter"/>
    <property type="match status" value="1"/>
</dbReference>
<evidence type="ECO:0000256" key="2">
    <source>
        <dbReference type="ARBA" id="ARBA00022448"/>
    </source>
</evidence>
<evidence type="ECO:0000313" key="10">
    <source>
        <dbReference type="Proteomes" id="UP000509568"/>
    </source>
</evidence>
<sequence>MATLSLQAVVAARSHAYRKTAWRLMPFLMLCYLCAYLDRVNVGFAKLQMMNDLALSETVYGLGAGMFFIGYFLCEVPSNLILHKVGARRWIARIMISWGILSGLFAFVDSAWQFYTLRFLLGIAEAGLAPGLLLYLTYWFPSYRRARMTVLWFIAIPLSGMLGGPLSGLIMAKFAGFHGWSGWQWMFVLEAIPTVVLGLMVLAYLKDGVDQATWLRDDEKDLIKRELAEDESRKTGHASIAAFIGDRRLWLLATIYFCVVMGQYALTFWLPTLIRNTGITDPLHIGLMTSLPYLCAIAAMLLMGRSGDKYRERRWHLVGPMLAGALGLTLAALLADNLLFSVLSLCLAAAGVLSASSLFWMLPTTLLGGVSAAAGIAGINSFANLAGFCSPYLIGWVTTHTGSSAIGMYLITAVLCLGAWLVLRIPAASVNR</sequence>
<keyword evidence="4" id="KW-0058">Aromatic hydrocarbons catabolism</keyword>
<proteinExistence type="predicted"/>
<evidence type="ECO:0000259" key="8">
    <source>
        <dbReference type="PROSITE" id="PS50850"/>
    </source>
</evidence>
<evidence type="ECO:0000256" key="5">
    <source>
        <dbReference type="ARBA" id="ARBA00022989"/>
    </source>
</evidence>
<keyword evidence="3 7" id="KW-0812">Transmembrane</keyword>
<name>A0A7D5D7S9_9PSED</name>
<dbReference type="InterPro" id="IPR020846">
    <property type="entry name" value="MFS_dom"/>
</dbReference>
<feature type="transmembrane region" description="Helical" evidence="7">
    <location>
        <begin position="283"/>
        <end position="303"/>
    </location>
</feature>
<feature type="transmembrane region" description="Helical" evidence="7">
    <location>
        <begin position="183"/>
        <end position="205"/>
    </location>
</feature>
<reference evidence="9 10" key="1">
    <citation type="submission" date="2020-06" db="EMBL/GenBank/DDBJ databases">
        <title>Pseudomonas eucalypticola sp. nov., an endophyte of Eucalyptus dunnii leaves with biocontrol ability of eucalyptus leaf blight.</title>
        <authorList>
            <person name="Liu Y."/>
            <person name="Song Z."/>
            <person name="Zeng H."/>
            <person name="Lu M."/>
            <person name="Wang X."/>
            <person name="Lian X."/>
            <person name="Zhang Q."/>
        </authorList>
    </citation>
    <scope>NUCLEOTIDE SEQUENCE [LARGE SCALE GENOMIC DNA]</scope>
    <source>
        <strain evidence="9 10">NP-1</strain>
    </source>
</reference>
<feature type="transmembrane region" description="Helical" evidence="7">
    <location>
        <begin position="315"/>
        <end position="334"/>
    </location>
</feature>
<dbReference type="PANTHER" id="PTHR43791:SF36">
    <property type="entry name" value="TRANSPORTER, PUTATIVE (AFU_ORTHOLOGUE AFUA_6G08340)-RELATED"/>
    <property type="match status" value="1"/>
</dbReference>
<evidence type="ECO:0000256" key="1">
    <source>
        <dbReference type="ARBA" id="ARBA00004141"/>
    </source>
</evidence>
<keyword evidence="6 7" id="KW-0472">Membrane</keyword>
<dbReference type="PANTHER" id="PTHR43791">
    <property type="entry name" value="PERMEASE-RELATED"/>
    <property type="match status" value="1"/>
</dbReference>
<dbReference type="AlphaFoldDB" id="A0A7D5D7S9"/>
<feature type="transmembrane region" description="Helical" evidence="7">
    <location>
        <begin position="372"/>
        <end position="394"/>
    </location>
</feature>
<dbReference type="PROSITE" id="PS50850">
    <property type="entry name" value="MFS"/>
    <property type="match status" value="1"/>
</dbReference>
<dbReference type="KEGG" id="pez:HWQ56_14515"/>